<dbReference type="Pfam" id="PF17236">
    <property type="entry name" value="SU10_MCP"/>
    <property type="match status" value="1"/>
</dbReference>
<reference evidence="2" key="1">
    <citation type="submission" date="2016-09" db="EMBL/GenBank/DDBJ databases">
        <title>Comparative genomics of the Campylobacter concisus group.</title>
        <authorList>
            <person name="Miller W.G."/>
            <person name="Yee E."/>
            <person name="Chapman M.H."/>
            <person name="Huynh S."/>
            <person name="Bono J.L."/>
            <person name="On S.L.W."/>
            <person name="StLeger J."/>
            <person name="Foster G."/>
            <person name="Parker C.T."/>
        </authorList>
    </citation>
    <scope>NUCLEOTIDE SEQUENCE [LARGE SCALE GENOMIC DNA]</scope>
    <source>
        <strain evidence="2">RM18021</strain>
    </source>
</reference>
<name>A0A1S6U5Y1_9BACT</name>
<dbReference type="AlphaFoldDB" id="A0A1S6U5Y1"/>
<evidence type="ECO:0000313" key="1">
    <source>
        <dbReference type="EMBL" id="AQW87105.1"/>
    </source>
</evidence>
<gene>
    <name evidence="1" type="ORF">CPIN18021_0258</name>
</gene>
<keyword evidence="2" id="KW-1185">Reference proteome</keyword>
<evidence type="ECO:0008006" key="3">
    <source>
        <dbReference type="Google" id="ProtNLM"/>
    </source>
</evidence>
<protein>
    <recommendedName>
        <fullName evidence="3">Phage major capsid protein</fullName>
    </recommendedName>
</protein>
<evidence type="ECO:0000313" key="2">
    <source>
        <dbReference type="Proteomes" id="UP000190868"/>
    </source>
</evidence>
<sequence>MAMKQGLVTTQEAFGKSGADLERRIYQIGWTETPFLSTIQTMAPADRSSSVSLGHQWFYDEIPDCDIDNAHNEGAAMADLKNYTGGSLKNHFQIVKNAYGVTGSEAAGNRIDGKKQLAVQGELSSHVHKRTIEKILVSDQAAVQRVNSANTAGKCGGLKSFLTSSNKVDAGGSELSWQMILDLLKVGFLKGRPYKILMMGDNQKDRLDFLLEKKQQATMDTNYLGVNVQTLKSTSYGSNIKILLNPYLENNEIIAYNPEDIVKVNWRPMEVKSRVTTDDKELKEIISEFTLRVCTPYAFCALQSLKAN</sequence>
<organism evidence="1 2">
    <name type="scientific">Campylobacter pinnipediorum subsp. caledonicus</name>
    <dbReference type="NCBI Taxonomy" id="1874362"/>
    <lineage>
        <taxon>Bacteria</taxon>
        <taxon>Pseudomonadati</taxon>
        <taxon>Campylobacterota</taxon>
        <taxon>Epsilonproteobacteria</taxon>
        <taxon>Campylobacterales</taxon>
        <taxon>Campylobacteraceae</taxon>
        <taxon>Campylobacter</taxon>
    </lineage>
</organism>
<dbReference type="Proteomes" id="UP000190868">
    <property type="component" value="Chromosome"/>
</dbReference>
<dbReference type="InterPro" id="IPR035198">
    <property type="entry name" value="SU10_MCP"/>
</dbReference>
<accession>A0A1S6U5Y1</accession>
<dbReference type="EMBL" id="CP017258">
    <property type="protein sequence ID" value="AQW87105.1"/>
    <property type="molecule type" value="Genomic_DNA"/>
</dbReference>
<proteinExistence type="predicted"/>